<proteinExistence type="predicted"/>
<dbReference type="AlphaFoldDB" id="A0A098TKP1"/>
<dbReference type="STRING" id="1497020.DO97_08485"/>
<gene>
    <name evidence="1" type="ORF">DO97_08485</name>
</gene>
<keyword evidence="2" id="KW-1185">Reference proteome</keyword>
<name>A0A098TKP1_9CYAN</name>
<evidence type="ECO:0000313" key="1">
    <source>
        <dbReference type="EMBL" id="KGF72417.1"/>
    </source>
</evidence>
<dbReference type="InterPro" id="IPR037257">
    <property type="entry name" value="T2SS_E_N_sf"/>
</dbReference>
<reference evidence="1 2" key="1">
    <citation type="journal article" date="2014" name="Mol. Ecol.">
        <title>Evolution of Synechococcus.</title>
        <authorList>
            <person name="Dvorak P."/>
            <person name="Casamatta D."/>
            <person name="Hasler P."/>
            <person name="Poulickova A."/>
            <person name="Ondrej V."/>
            <person name="Sanges R."/>
        </authorList>
    </citation>
    <scope>NUCLEOTIDE SEQUENCE [LARGE SCALE GENOMIC DNA]</scope>
    <source>
        <strain evidence="1 2">CAUP A 1101</strain>
    </source>
</reference>
<organism evidence="1 2">
    <name type="scientific">Neosynechococcus sphagnicola sy1</name>
    <dbReference type="NCBI Taxonomy" id="1497020"/>
    <lineage>
        <taxon>Bacteria</taxon>
        <taxon>Bacillati</taxon>
        <taxon>Cyanobacteriota</taxon>
        <taxon>Cyanophyceae</taxon>
        <taxon>Neosynechococcales</taxon>
        <taxon>Neosynechococcaceae</taxon>
        <taxon>Neosynechococcus</taxon>
    </lineage>
</organism>
<dbReference type="SUPFAM" id="SSF160246">
    <property type="entry name" value="EspE N-terminal domain-like"/>
    <property type="match status" value="1"/>
</dbReference>
<dbReference type="EMBL" id="JJML01000026">
    <property type="protein sequence ID" value="KGF72417.1"/>
    <property type="molecule type" value="Genomic_DNA"/>
</dbReference>
<evidence type="ECO:0008006" key="3">
    <source>
        <dbReference type="Google" id="ProtNLM"/>
    </source>
</evidence>
<protein>
    <recommendedName>
        <fullName evidence="3">Type II secretion system protein GspE N-terminal domain-containing protein</fullName>
    </recommendedName>
</protein>
<dbReference type="OrthoDB" id="6118246at2"/>
<accession>A0A098TKP1</accession>
<dbReference type="Proteomes" id="UP000030170">
    <property type="component" value="Unassembled WGS sequence"/>
</dbReference>
<evidence type="ECO:0000313" key="2">
    <source>
        <dbReference type="Proteomes" id="UP000030170"/>
    </source>
</evidence>
<comment type="caution">
    <text evidence="1">The sequence shown here is derived from an EMBL/GenBank/DDBJ whole genome shotgun (WGS) entry which is preliminary data.</text>
</comment>
<sequence length="70" mass="8094">MVLNQSRLGELLIHRKLISTTQLEQALAQQHSCQKPLGELLVEMNFVSSEQLERVLAEQNFRKSGFWIID</sequence>